<gene>
    <name evidence="2" type="ORF">GM173_14080</name>
</gene>
<reference evidence="2 3" key="1">
    <citation type="submission" date="2019-11" db="EMBL/GenBank/DDBJ databases">
        <title>Novel Deefgea species.</title>
        <authorList>
            <person name="Han J.-H."/>
        </authorList>
    </citation>
    <scope>NUCLEOTIDE SEQUENCE [LARGE SCALE GENOMIC DNA]</scope>
    <source>
        <strain evidence="2 3">LMG 24817</strain>
    </source>
</reference>
<feature type="signal peptide" evidence="1">
    <location>
        <begin position="1"/>
        <end position="24"/>
    </location>
</feature>
<dbReference type="InterPro" id="IPR002816">
    <property type="entry name" value="TraB/PrgY/GumN_fam"/>
</dbReference>
<accession>A0ABS2CEX4</accession>
<dbReference type="RefSeq" id="WP_203572026.1">
    <property type="nucleotide sequence ID" value="NZ_WOFE01000009.1"/>
</dbReference>
<proteinExistence type="predicted"/>
<dbReference type="Pfam" id="PF01963">
    <property type="entry name" value="TraB_PrgY_gumN"/>
    <property type="match status" value="1"/>
</dbReference>
<feature type="chain" id="PRO_5047486475" evidence="1">
    <location>
        <begin position="25"/>
        <end position="310"/>
    </location>
</feature>
<dbReference type="InterPro" id="IPR047111">
    <property type="entry name" value="YbaP-like"/>
</dbReference>
<keyword evidence="3" id="KW-1185">Reference proteome</keyword>
<evidence type="ECO:0000313" key="3">
    <source>
        <dbReference type="Proteomes" id="UP001195660"/>
    </source>
</evidence>
<comment type="caution">
    <text evidence="2">The sequence shown here is derived from an EMBL/GenBank/DDBJ whole genome shotgun (WGS) entry which is preliminary data.</text>
</comment>
<evidence type="ECO:0000313" key="2">
    <source>
        <dbReference type="EMBL" id="MBM5572698.1"/>
    </source>
</evidence>
<protein>
    <submittedName>
        <fullName evidence="2">TraB/GumN family protein</fullName>
    </submittedName>
</protein>
<dbReference type="EMBL" id="WOFE01000009">
    <property type="protein sequence ID" value="MBM5572698.1"/>
    <property type="molecule type" value="Genomic_DNA"/>
</dbReference>
<dbReference type="Proteomes" id="UP001195660">
    <property type="component" value="Unassembled WGS sequence"/>
</dbReference>
<dbReference type="PANTHER" id="PTHR40590">
    <property type="entry name" value="CYTOPLASMIC PROTEIN-RELATED"/>
    <property type="match status" value="1"/>
</dbReference>
<keyword evidence="1" id="KW-0732">Signal</keyword>
<dbReference type="PANTHER" id="PTHR40590:SF1">
    <property type="entry name" value="CYTOPLASMIC PROTEIN"/>
    <property type="match status" value="1"/>
</dbReference>
<evidence type="ECO:0000256" key="1">
    <source>
        <dbReference type="SAM" id="SignalP"/>
    </source>
</evidence>
<organism evidence="2 3">
    <name type="scientific">Deefgea chitinilytica</name>
    <dbReference type="NCBI Taxonomy" id="570276"/>
    <lineage>
        <taxon>Bacteria</taxon>
        <taxon>Pseudomonadati</taxon>
        <taxon>Pseudomonadota</taxon>
        <taxon>Betaproteobacteria</taxon>
        <taxon>Neisseriales</taxon>
        <taxon>Chitinibacteraceae</taxon>
        <taxon>Deefgea</taxon>
    </lineage>
</organism>
<sequence length="310" mass="33851">MRRLIRVSSLLWGMLLCLSLPVKSACVPAPLPPSAAEIQQLQEAARDHGFLWKISKDGRTSWLYGSIHINRLSAAFPGPKVRQAVQQSQALVLELDMADPVTQAKLAQLSRQGAGQVPNALKGRLKAQLDKVCLPESIAQSIHPALLFVTMSVLGLRESGYEAAYGTEYMLAASGKKVIPLETAESQMQALLGDGSVSAAEYAEGLALIENKNSQTMSIRLLDAWTESDLFTLESFADWCDCMNTPKQRADMRRVLDERNPPMADNIAKLHNQSAPIFVAVGSLHMIGKNGLPALLTKRGFKVERVGFDN</sequence>
<name>A0ABS2CEX4_9NEIS</name>
<dbReference type="CDD" id="cd14789">
    <property type="entry name" value="Tiki"/>
    <property type="match status" value="1"/>
</dbReference>